<dbReference type="InterPro" id="IPR001299">
    <property type="entry name" value="Ependymin"/>
</dbReference>
<protein>
    <submittedName>
        <fullName evidence="2">Uncharacterized protein LOC101845874</fullName>
    </submittedName>
</protein>
<dbReference type="Pfam" id="PF00811">
    <property type="entry name" value="Ependymin"/>
    <property type="match status" value="1"/>
</dbReference>
<name>A0ABM1A8H3_APLCA</name>
<dbReference type="GeneID" id="101845874"/>
<sequence>MDFDKNMVGVIGINFKFHLIRSWNNLTGYEIFPDGRCEKYPVPANSVYDRCLPPTAKYMGSSFFGLDGSLPVTSWEFSNMGRKMVASFTNVPGQPNVPVVRKAMGDFEAWAYSFVSWNSTISDPQVMNIPGNCVERKTKKEG</sequence>
<accession>A0ABM1A8H3</accession>
<evidence type="ECO:0000313" key="2">
    <source>
        <dbReference type="RefSeq" id="XP_012942854.2"/>
    </source>
</evidence>
<evidence type="ECO:0000313" key="1">
    <source>
        <dbReference type="Proteomes" id="UP000694888"/>
    </source>
</evidence>
<dbReference type="RefSeq" id="XP_012942854.2">
    <property type="nucleotide sequence ID" value="XM_013087400.2"/>
</dbReference>
<reference evidence="2" key="1">
    <citation type="submission" date="2025-08" db="UniProtKB">
        <authorList>
            <consortium name="RefSeq"/>
        </authorList>
    </citation>
    <scope>IDENTIFICATION</scope>
</reference>
<dbReference type="Proteomes" id="UP000694888">
    <property type="component" value="Unplaced"/>
</dbReference>
<gene>
    <name evidence="2" type="primary">LOC101845874</name>
</gene>
<proteinExistence type="predicted"/>
<keyword evidence="1" id="KW-1185">Reference proteome</keyword>
<organism evidence="1 2">
    <name type="scientific">Aplysia californica</name>
    <name type="common">California sea hare</name>
    <dbReference type="NCBI Taxonomy" id="6500"/>
    <lineage>
        <taxon>Eukaryota</taxon>
        <taxon>Metazoa</taxon>
        <taxon>Spiralia</taxon>
        <taxon>Lophotrochozoa</taxon>
        <taxon>Mollusca</taxon>
        <taxon>Gastropoda</taxon>
        <taxon>Heterobranchia</taxon>
        <taxon>Euthyneura</taxon>
        <taxon>Tectipleura</taxon>
        <taxon>Aplysiida</taxon>
        <taxon>Aplysioidea</taxon>
        <taxon>Aplysiidae</taxon>
        <taxon>Aplysia</taxon>
    </lineage>
</organism>